<dbReference type="Gene3D" id="3.90.70.10">
    <property type="entry name" value="Cysteine proteinases"/>
    <property type="match status" value="1"/>
</dbReference>
<dbReference type="InterPro" id="IPR028889">
    <property type="entry name" value="USP"/>
</dbReference>
<keyword evidence="12" id="KW-1185">Reference proteome</keyword>
<dbReference type="InterPro" id="IPR050164">
    <property type="entry name" value="Peptidase_C19"/>
</dbReference>
<dbReference type="EC" id="3.4.19.12" evidence="7"/>
<dbReference type="PROSITE" id="PS00972">
    <property type="entry name" value="USP_1"/>
    <property type="match status" value="1"/>
</dbReference>
<dbReference type="InterPro" id="IPR001394">
    <property type="entry name" value="Peptidase_C19_UCH"/>
</dbReference>
<keyword evidence="6 7" id="KW-0788">Thiol protease</keyword>
<dbReference type="PROSITE" id="PS50235">
    <property type="entry name" value="USP_3"/>
    <property type="match status" value="1"/>
</dbReference>
<feature type="compositionally biased region" description="Polar residues" evidence="9">
    <location>
        <begin position="773"/>
        <end position="782"/>
    </location>
</feature>
<proteinExistence type="inferred from homology"/>
<evidence type="ECO:0000256" key="8">
    <source>
        <dbReference type="SAM" id="Coils"/>
    </source>
</evidence>
<dbReference type="Proteomes" id="UP001432216">
    <property type="component" value="Chromosome 12"/>
</dbReference>
<feature type="coiled-coil region" evidence="8">
    <location>
        <begin position="397"/>
        <end position="424"/>
    </location>
</feature>
<evidence type="ECO:0000313" key="11">
    <source>
        <dbReference type="EMBL" id="WVO24763.1"/>
    </source>
</evidence>
<dbReference type="Pfam" id="PF00443">
    <property type="entry name" value="UCH"/>
    <property type="match status" value="1"/>
</dbReference>
<dbReference type="InterPro" id="IPR038765">
    <property type="entry name" value="Papain-like_cys_pep_sf"/>
</dbReference>
<dbReference type="InterPro" id="IPR033841">
    <property type="entry name" value="Pep_USP48"/>
</dbReference>
<evidence type="ECO:0000256" key="9">
    <source>
        <dbReference type="SAM" id="MobiDB-lite"/>
    </source>
</evidence>
<dbReference type="PROSITE" id="PS00973">
    <property type="entry name" value="USP_2"/>
    <property type="match status" value="1"/>
</dbReference>
<reference evidence="11 12" key="1">
    <citation type="submission" date="2024-01" db="EMBL/GenBank/DDBJ databases">
        <title>Comparative genomics of Cryptococcus and Kwoniella reveals pathogenesis evolution and contrasting modes of karyotype evolution via chromosome fusion or intercentromeric recombination.</title>
        <authorList>
            <person name="Coelho M.A."/>
            <person name="David-Palma M."/>
            <person name="Shea T."/>
            <person name="Bowers K."/>
            <person name="McGinley-Smith S."/>
            <person name="Mohammad A.W."/>
            <person name="Gnirke A."/>
            <person name="Yurkov A.M."/>
            <person name="Nowrousian M."/>
            <person name="Sun S."/>
            <person name="Cuomo C.A."/>
            <person name="Heitman J."/>
        </authorList>
    </citation>
    <scope>NUCLEOTIDE SEQUENCE [LARGE SCALE GENOMIC DNA]</scope>
    <source>
        <strain evidence="11 12">7685027</strain>
    </source>
</reference>
<organism evidence="11 12">
    <name type="scientific">Cryptococcus decagattii</name>
    <dbReference type="NCBI Taxonomy" id="1859122"/>
    <lineage>
        <taxon>Eukaryota</taxon>
        <taxon>Fungi</taxon>
        <taxon>Dikarya</taxon>
        <taxon>Basidiomycota</taxon>
        <taxon>Agaricomycotina</taxon>
        <taxon>Tremellomycetes</taxon>
        <taxon>Tremellales</taxon>
        <taxon>Cryptococcaceae</taxon>
        <taxon>Cryptococcus</taxon>
        <taxon>Cryptococcus gattii species complex</taxon>
    </lineage>
</organism>
<dbReference type="SUPFAM" id="SSF54001">
    <property type="entry name" value="Cysteine proteinases"/>
    <property type="match status" value="1"/>
</dbReference>
<feature type="domain" description="USP" evidence="10">
    <location>
        <begin position="87"/>
        <end position="383"/>
    </location>
</feature>
<dbReference type="PANTHER" id="PTHR24006:SF888">
    <property type="entry name" value="UBIQUITIN CARBOXYL-TERMINAL HYDROLASE 30"/>
    <property type="match status" value="1"/>
</dbReference>
<evidence type="ECO:0000256" key="3">
    <source>
        <dbReference type="ARBA" id="ARBA00022670"/>
    </source>
</evidence>
<dbReference type="RefSeq" id="XP_064724002.1">
    <property type="nucleotide sequence ID" value="XM_064867930.1"/>
</dbReference>
<keyword evidence="3 7" id="KW-0645">Protease</keyword>
<gene>
    <name evidence="11" type="ORF">IAS62_006135</name>
</gene>
<name>A0ABZ2B1W5_9TREE</name>
<accession>A0ABZ2B1W5</accession>
<protein>
    <recommendedName>
        <fullName evidence="7">Ubiquitin carboxyl-terminal hydrolase</fullName>
        <ecNumber evidence="7">3.4.19.12</ecNumber>
    </recommendedName>
</protein>
<dbReference type="EMBL" id="CP143817">
    <property type="protein sequence ID" value="WVO24763.1"/>
    <property type="molecule type" value="Genomic_DNA"/>
</dbReference>
<sequence length="946" mass="106092">MVRAPQRPCPDWDWVGTEVRTPDKITLEHRRRAAGLVGGVACPRDLTEHEEKSVNGNGETKLLEPNAKSKFVIFNLGEVPEGRNGPAGLKNLGATCYANAFLQLWFHNIPFRNAVYACVTTETTPLYQLALIFAKLEYSEKSVIDPMGLIDALRLNAGDQQDAAEFSKLFMSLIASEFSKHPDPKLKTLVKDQFEGTMQYITQCECGYESISETTFLELELSLEDNTTLQSRLDQFTHPEILDGDNKYSCPSCLSKRRATRRQLPVTLPPVIHFSLLRFVFDLKSMSRKKSKASIKYPKEAVLGNSVYELRGVIFHQGTSAYHGHFICETYDEIDDIWYICNDELVRPKPSRPHKRTKLDKPAADKDRLESSKEAYMLVYQRRDGRVPPQSPPVIVMEKVKEENRALREELNKGVVRKEVLEDEWEHLKGAKMDVIRALPGTDYIVPRDALAAWIQSPSFPDLNTPFDYSSILCAHSQVDPFKSSDTRTISAVAHDKLSSYITLPEIDVCPVCVEEGFAARLTKVEEAREAERWCLPKTWLAHWRSGKLTPQTLPTHPSYTLFCPHDAPLPSPSIPPFILITSSALSVLHSIFGPFPSFHPGTPPCPECSIDANLDAESLIQWKTDVKLDKSIKRHLDPRPPAFGLDYYVVPKEFIKKWETYMKTPGEQKPELDMGLGRGECEHGLLDWDPQMEKPRVISEVGWRMLCQKYGEKEPIKVRFGANPPEGKKVNISSFTPGVCDPCRIARLSSYDELVIPIVFASAPPSSSSASYNTLTSTGSATEPKLGSGSNRNMSTTLRSRLNTLYIQAARQSTIKDLKVSILSQTGITPLLQKIYYKPRTRSQGQGQYLGEEKEDETELDNDLRISEFGYLKGEELILVEVKEEEDLDDDDVVNGGSGGKAGNGRNEGFGGTALLARIACPDCTYENDGAAECCEMCMRPFKDN</sequence>
<keyword evidence="4 7" id="KW-0833">Ubl conjugation pathway</keyword>
<keyword evidence="5 7" id="KW-0378">Hydrolase</keyword>
<dbReference type="PANTHER" id="PTHR24006">
    <property type="entry name" value="UBIQUITIN CARBOXYL-TERMINAL HYDROLASE"/>
    <property type="match status" value="1"/>
</dbReference>
<dbReference type="InterPro" id="IPR018200">
    <property type="entry name" value="USP_CS"/>
</dbReference>
<comment type="similarity">
    <text evidence="2 7">Belongs to the peptidase C19 family.</text>
</comment>
<keyword evidence="8" id="KW-0175">Coiled coil</keyword>
<dbReference type="CDD" id="cd02668">
    <property type="entry name" value="Peptidase_C19L"/>
    <property type="match status" value="1"/>
</dbReference>
<feature type="region of interest" description="Disordered" evidence="9">
    <location>
        <begin position="765"/>
        <end position="795"/>
    </location>
</feature>
<evidence type="ECO:0000256" key="7">
    <source>
        <dbReference type="RuleBase" id="RU366025"/>
    </source>
</evidence>
<evidence type="ECO:0000256" key="4">
    <source>
        <dbReference type="ARBA" id="ARBA00022786"/>
    </source>
</evidence>
<evidence type="ECO:0000256" key="5">
    <source>
        <dbReference type="ARBA" id="ARBA00022801"/>
    </source>
</evidence>
<evidence type="ECO:0000256" key="2">
    <source>
        <dbReference type="ARBA" id="ARBA00009085"/>
    </source>
</evidence>
<comment type="catalytic activity">
    <reaction evidence="1 7">
        <text>Thiol-dependent hydrolysis of ester, thioester, amide, peptide and isopeptide bonds formed by the C-terminal Gly of ubiquitin (a 76-residue protein attached to proteins as an intracellular targeting signal).</text>
        <dbReference type="EC" id="3.4.19.12"/>
    </reaction>
</comment>
<evidence type="ECO:0000256" key="1">
    <source>
        <dbReference type="ARBA" id="ARBA00000707"/>
    </source>
</evidence>
<evidence type="ECO:0000259" key="10">
    <source>
        <dbReference type="PROSITE" id="PS50235"/>
    </source>
</evidence>
<evidence type="ECO:0000256" key="6">
    <source>
        <dbReference type="ARBA" id="ARBA00022807"/>
    </source>
</evidence>
<evidence type="ECO:0000313" key="12">
    <source>
        <dbReference type="Proteomes" id="UP001432216"/>
    </source>
</evidence>
<dbReference type="GeneID" id="89992904"/>